<gene>
    <name evidence="2" type="ORF">F4556_001293</name>
</gene>
<keyword evidence="3" id="KW-1185">Reference proteome</keyword>
<dbReference type="Pfam" id="PF11575">
    <property type="entry name" value="FhuF_C"/>
    <property type="match status" value="1"/>
</dbReference>
<sequence length="256" mass="27397">MTAVMVSPDERLAETYRSVISTCGTLRVSLLSPSQSGPTPGQGWLRLTELTSGVDALVAAEAARIEAEHGAAPRTHVAASRLLHHYLWSAGLLFGGPWYLTGELPVLGPEDIWIETATGDLLVRPGGSAPADEAGLRAAVAAHVEPVLSAFQPIVKRGPRALWGMVTDDLVSGIWYLGRMRGEEEYAVRVAEAVLPGDTAPFPGAADFRRLAGTEGRSHLTRTRLGCCLYYAVKPPEACVTCPRTCDADRVRKLEA</sequence>
<dbReference type="InterPro" id="IPR024726">
    <property type="entry name" value="FhuF_C"/>
</dbReference>
<accession>A0A7W7S9H7</accession>
<proteinExistence type="predicted"/>
<name>A0A7W7S9H7_9ACTN</name>
<evidence type="ECO:0000313" key="3">
    <source>
        <dbReference type="Proteomes" id="UP000573327"/>
    </source>
</evidence>
<feature type="domain" description="Ferric siderophore reductase C-terminal" evidence="1">
    <location>
        <begin position="224"/>
        <end position="244"/>
    </location>
</feature>
<reference evidence="2 3" key="1">
    <citation type="submission" date="2020-08" db="EMBL/GenBank/DDBJ databases">
        <title>Sequencing the genomes of 1000 actinobacteria strains.</title>
        <authorList>
            <person name="Klenk H.-P."/>
        </authorList>
    </citation>
    <scope>NUCLEOTIDE SEQUENCE [LARGE SCALE GENOMIC DNA]</scope>
    <source>
        <strain evidence="2 3">DSM 44786</strain>
    </source>
</reference>
<dbReference type="EMBL" id="JACHJR010000001">
    <property type="protein sequence ID" value="MBB4945758.1"/>
    <property type="molecule type" value="Genomic_DNA"/>
</dbReference>
<organism evidence="2 3">
    <name type="scientific">Kitasatospora gansuensis</name>
    <dbReference type="NCBI Taxonomy" id="258050"/>
    <lineage>
        <taxon>Bacteria</taxon>
        <taxon>Bacillati</taxon>
        <taxon>Actinomycetota</taxon>
        <taxon>Actinomycetes</taxon>
        <taxon>Kitasatosporales</taxon>
        <taxon>Streptomycetaceae</taxon>
        <taxon>Kitasatospora</taxon>
    </lineage>
</organism>
<dbReference type="AlphaFoldDB" id="A0A7W7S9H7"/>
<dbReference type="GO" id="GO:0051537">
    <property type="term" value="F:2 iron, 2 sulfur cluster binding"/>
    <property type="evidence" value="ECO:0007669"/>
    <property type="project" value="InterPro"/>
</dbReference>
<comment type="caution">
    <text evidence="2">The sequence shown here is derived from an EMBL/GenBank/DDBJ whole genome shotgun (WGS) entry which is preliminary data.</text>
</comment>
<evidence type="ECO:0000259" key="1">
    <source>
        <dbReference type="Pfam" id="PF11575"/>
    </source>
</evidence>
<protein>
    <recommendedName>
        <fullName evidence="1">Ferric siderophore reductase C-terminal domain-containing protein</fullName>
    </recommendedName>
</protein>
<dbReference type="Proteomes" id="UP000573327">
    <property type="component" value="Unassembled WGS sequence"/>
</dbReference>
<dbReference type="RefSeq" id="WP_184912374.1">
    <property type="nucleotide sequence ID" value="NZ_JACHJR010000001.1"/>
</dbReference>
<evidence type="ECO:0000313" key="2">
    <source>
        <dbReference type="EMBL" id="MBB4945758.1"/>
    </source>
</evidence>